<dbReference type="GO" id="GO:0033592">
    <property type="term" value="F:RNA strand annealing activity"/>
    <property type="evidence" value="ECO:0007669"/>
    <property type="project" value="TreeGrafter"/>
</dbReference>
<sequence>MSEKLVFSDIEIDKELISTLDEAGIKEPTEIQEKAIPLLLNGEDVIAQSNTGTGKTLAFGIPIVQTLQEGTRDIEALVLVPTRELADQVSQEIKKISRYKKIKNDQSMWR</sequence>
<keyword evidence="5" id="KW-0067">ATP-binding</keyword>
<dbReference type="EMBL" id="KF901168">
    <property type="protein sequence ID" value="AIF20580.1"/>
    <property type="molecule type" value="Genomic_DNA"/>
</dbReference>
<dbReference type="GO" id="GO:0005829">
    <property type="term" value="C:cytosol"/>
    <property type="evidence" value="ECO:0007669"/>
    <property type="project" value="TreeGrafter"/>
</dbReference>
<accession>A0A075HYH3</accession>
<name>A0A075HYH3_9ARCH</name>
<dbReference type="InterPro" id="IPR014001">
    <property type="entry name" value="Helicase_ATP-bd"/>
</dbReference>
<evidence type="ECO:0000256" key="3">
    <source>
        <dbReference type="ARBA" id="ARBA00022801"/>
    </source>
</evidence>
<dbReference type="CDD" id="cd00268">
    <property type="entry name" value="DEADc"/>
    <property type="match status" value="1"/>
</dbReference>
<dbReference type="GO" id="GO:0009409">
    <property type="term" value="P:response to cold"/>
    <property type="evidence" value="ECO:0007669"/>
    <property type="project" value="TreeGrafter"/>
</dbReference>
<keyword evidence="2" id="KW-0547">Nucleotide-binding</keyword>
<dbReference type="GO" id="GO:0005840">
    <property type="term" value="C:ribosome"/>
    <property type="evidence" value="ECO:0007669"/>
    <property type="project" value="TreeGrafter"/>
</dbReference>
<dbReference type="InterPro" id="IPR027417">
    <property type="entry name" value="P-loop_NTPase"/>
</dbReference>
<feature type="domain" description="DEAD-box RNA helicase Q" evidence="8">
    <location>
        <begin position="5"/>
        <end position="33"/>
    </location>
</feature>
<dbReference type="GO" id="GO:0003724">
    <property type="term" value="F:RNA helicase activity"/>
    <property type="evidence" value="ECO:0007669"/>
    <property type="project" value="UniProtKB-EC"/>
</dbReference>
<evidence type="ECO:0000259" key="8">
    <source>
        <dbReference type="PROSITE" id="PS51195"/>
    </source>
</evidence>
<dbReference type="EC" id="3.6.4.13" evidence="1"/>
<dbReference type="PROSITE" id="PS51192">
    <property type="entry name" value="HELICASE_ATP_BIND_1"/>
    <property type="match status" value="1"/>
</dbReference>
<evidence type="ECO:0000256" key="4">
    <source>
        <dbReference type="ARBA" id="ARBA00022806"/>
    </source>
</evidence>
<dbReference type="InterPro" id="IPR044742">
    <property type="entry name" value="DEAD/DEAH_RhlB"/>
</dbReference>
<dbReference type="PANTHER" id="PTHR47963:SF8">
    <property type="entry name" value="ATP-DEPENDENT RNA HELICASE DEAD"/>
    <property type="match status" value="1"/>
</dbReference>
<dbReference type="InterPro" id="IPR014014">
    <property type="entry name" value="RNA_helicase_DEAD_Q_motif"/>
</dbReference>
<protein>
    <recommendedName>
        <fullName evidence="1">RNA helicase</fullName>
        <ecNumber evidence="1">3.6.4.13</ecNumber>
    </recommendedName>
</protein>
<reference evidence="9" key="1">
    <citation type="journal article" date="2014" name="Genome Biol. Evol.">
        <title>Pangenome evidence for extensive interdomain horizontal transfer affecting lineage core and shell genes in uncultured planktonic thaumarchaeota and euryarchaeota.</title>
        <authorList>
            <person name="Deschamps P."/>
            <person name="Zivanovic Y."/>
            <person name="Moreira D."/>
            <person name="Rodriguez-Valera F."/>
            <person name="Lopez-Garcia P."/>
        </authorList>
    </citation>
    <scope>NUCLEOTIDE SEQUENCE</scope>
</reference>
<dbReference type="GO" id="GO:0005524">
    <property type="term" value="F:ATP binding"/>
    <property type="evidence" value="ECO:0007669"/>
    <property type="project" value="UniProtKB-KW"/>
</dbReference>
<feature type="domain" description="Helicase ATP-binding" evidence="7">
    <location>
        <begin position="36"/>
        <end position="110"/>
    </location>
</feature>
<keyword evidence="4 9" id="KW-0347">Helicase</keyword>
<dbReference type="GO" id="GO:0140097">
    <property type="term" value="F:catalytic activity, acting on DNA"/>
    <property type="evidence" value="ECO:0007669"/>
    <property type="project" value="UniProtKB-ARBA"/>
</dbReference>
<dbReference type="Pfam" id="PF00270">
    <property type="entry name" value="DEAD"/>
    <property type="match status" value="1"/>
</dbReference>
<evidence type="ECO:0000256" key="1">
    <source>
        <dbReference type="ARBA" id="ARBA00012552"/>
    </source>
</evidence>
<keyword evidence="3 9" id="KW-0378">Hydrolase</keyword>
<evidence type="ECO:0000256" key="5">
    <source>
        <dbReference type="ARBA" id="ARBA00022840"/>
    </source>
</evidence>
<organism evidence="9">
    <name type="scientific">uncultured marine thaumarchaeote KM3_90_G11</name>
    <dbReference type="NCBI Taxonomy" id="1456344"/>
    <lineage>
        <taxon>Archaea</taxon>
        <taxon>Nitrososphaerota</taxon>
        <taxon>environmental samples</taxon>
    </lineage>
</organism>
<dbReference type="GO" id="GO:0016787">
    <property type="term" value="F:hydrolase activity"/>
    <property type="evidence" value="ECO:0007669"/>
    <property type="project" value="UniProtKB-KW"/>
</dbReference>
<evidence type="ECO:0000259" key="7">
    <source>
        <dbReference type="PROSITE" id="PS51192"/>
    </source>
</evidence>
<proteinExistence type="predicted"/>
<dbReference type="PROSITE" id="PS51195">
    <property type="entry name" value="Q_MOTIF"/>
    <property type="match status" value="1"/>
</dbReference>
<feature type="short sequence motif" description="Q motif" evidence="6">
    <location>
        <begin position="5"/>
        <end position="33"/>
    </location>
</feature>
<gene>
    <name evidence="9" type="primary">deaD</name>
</gene>
<dbReference type="PANTHER" id="PTHR47963">
    <property type="entry name" value="DEAD-BOX ATP-DEPENDENT RNA HELICASE 47, MITOCHONDRIAL"/>
    <property type="match status" value="1"/>
</dbReference>
<evidence type="ECO:0000313" key="9">
    <source>
        <dbReference type="EMBL" id="AIF20580.1"/>
    </source>
</evidence>
<dbReference type="InterPro" id="IPR050547">
    <property type="entry name" value="DEAD_box_RNA_helicases"/>
</dbReference>
<dbReference type="AlphaFoldDB" id="A0A075HYH3"/>
<dbReference type="Gene3D" id="3.40.50.300">
    <property type="entry name" value="P-loop containing nucleotide triphosphate hydrolases"/>
    <property type="match status" value="1"/>
</dbReference>
<evidence type="ECO:0000256" key="6">
    <source>
        <dbReference type="PROSITE-ProRule" id="PRU00552"/>
    </source>
</evidence>
<dbReference type="SUPFAM" id="SSF52540">
    <property type="entry name" value="P-loop containing nucleoside triphosphate hydrolases"/>
    <property type="match status" value="1"/>
</dbReference>
<dbReference type="InterPro" id="IPR011545">
    <property type="entry name" value="DEAD/DEAH_box_helicase_dom"/>
</dbReference>
<evidence type="ECO:0000256" key="2">
    <source>
        <dbReference type="ARBA" id="ARBA00022741"/>
    </source>
</evidence>